<name>A0A5R9F5L2_9BACL</name>
<sequence>MGIIICQSCDNTISHVEHEKVTTLYGKCPDCNSKHDKNQK</sequence>
<protein>
    <submittedName>
        <fullName evidence="1">GapA-binding peptide SR1P</fullName>
    </submittedName>
</protein>
<keyword evidence="2" id="KW-1185">Reference proteome</keyword>
<gene>
    <name evidence="1" type="ORF">FCL54_07645</name>
</gene>
<organism evidence="1 2">
    <name type="scientific">Exobacillus caeni</name>
    <dbReference type="NCBI Taxonomy" id="2574798"/>
    <lineage>
        <taxon>Bacteria</taxon>
        <taxon>Bacillati</taxon>
        <taxon>Bacillota</taxon>
        <taxon>Bacilli</taxon>
        <taxon>Bacillales</taxon>
        <taxon>Guptibacillaceae</taxon>
        <taxon>Exobacillus</taxon>
    </lineage>
</organism>
<comment type="caution">
    <text evidence="1">The sequence shown here is derived from an EMBL/GenBank/DDBJ whole genome shotgun (WGS) entry which is preliminary data.</text>
</comment>
<proteinExistence type="predicted"/>
<dbReference type="Proteomes" id="UP000308230">
    <property type="component" value="Unassembled WGS sequence"/>
</dbReference>
<dbReference type="AlphaFoldDB" id="A0A5R9F5L2"/>
<reference evidence="1 2" key="1">
    <citation type="submission" date="2019-04" db="EMBL/GenBank/DDBJ databases">
        <title>Bacillus caeni sp. nov., a bacterium isolated from mangrove sediment.</title>
        <authorList>
            <person name="Huang H."/>
            <person name="Mo K."/>
            <person name="Hu Y."/>
        </authorList>
    </citation>
    <scope>NUCLEOTIDE SEQUENCE [LARGE SCALE GENOMIC DNA]</scope>
    <source>
        <strain evidence="1 2">HB172195</strain>
    </source>
</reference>
<dbReference type="InterPro" id="IPR025236">
    <property type="entry name" value="SR1P"/>
</dbReference>
<evidence type="ECO:0000313" key="1">
    <source>
        <dbReference type="EMBL" id="TLS37690.1"/>
    </source>
</evidence>
<dbReference type="OrthoDB" id="2971595at2"/>
<dbReference type="Pfam" id="PF13790">
    <property type="entry name" value="SR1P"/>
    <property type="match status" value="1"/>
</dbReference>
<dbReference type="EMBL" id="SWLG01000005">
    <property type="protein sequence ID" value="TLS37690.1"/>
    <property type="molecule type" value="Genomic_DNA"/>
</dbReference>
<evidence type="ECO:0000313" key="2">
    <source>
        <dbReference type="Proteomes" id="UP000308230"/>
    </source>
</evidence>
<accession>A0A5R9F5L2</accession>